<dbReference type="AlphaFoldDB" id="A0A9P5AEE4"/>
<dbReference type="SUPFAM" id="SSF52047">
    <property type="entry name" value="RNI-like"/>
    <property type="match status" value="1"/>
</dbReference>
<keyword evidence="2" id="KW-1185">Reference proteome</keyword>
<sequence>MAEEKRRQSQRKPSRLLGCPVEVQLVILSFVPKGDLVFVSRVNKHLRKVVQPLLHKELDISCPPGNSSPLVLAIRTLLERPDLANEVQHLRLDGFDFPPRTVDVMPITPVTCLTPKRSMKKAVKVMMKSGLRYAADWATSFKRGEVDSVVSLLLVLLPKVRTIYFGEDFCIELLFMRLLLDCQGRMKPDSTLHGFEHLRHVTVRNQMATHYHDGLNFADTFRSFFHFSGLETLTISGDYPEDMMHREVMTFEPMRRLRSLDLTRISEGELDQILALAPNLKKLRYTYAWHPRREDEDYSRARTLSLNLTTLRKSLECHRTQLEHLDLMLVDDTKVRQRAIWNILLCDGPLNLHDFSSLRTLTIPWMFLAEPPFGPHTLPLRYNVPDTVETLTLVDALVFQERYWTTWDKRVVKKMVVDYLHHAQDSKTSLRKLFMVGHGFGRIWSEDEDFETYELARSAGIRFDTSSMTPTEVDNALEVFERMRRYGSKSDEACEREIERVFGRERRAGWP</sequence>
<dbReference type="Proteomes" id="UP000730481">
    <property type="component" value="Unassembled WGS sequence"/>
</dbReference>
<dbReference type="OrthoDB" id="4191831at2759"/>
<gene>
    <name evidence="1" type="ORF">FBEOM_9007</name>
</gene>
<evidence type="ECO:0000313" key="2">
    <source>
        <dbReference type="Proteomes" id="UP000730481"/>
    </source>
</evidence>
<name>A0A9P5AEE4_9HYPO</name>
<protein>
    <submittedName>
        <fullName evidence="1">DNA mismatch repair</fullName>
    </submittedName>
</protein>
<dbReference type="SUPFAM" id="SSF81383">
    <property type="entry name" value="F-box domain"/>
    <property type="match status" value="1"/>
</dbReference>
<reference evidence="1" key="1">
    <citation type="journal article" date="2017" name="Mycologia">
        <title>Fusarium algeriense, sp. nov., a novel toxigenic crown rot pathogen of durum wheat from Algeria is nested in the Fusarium burgessii species complex.</title>
        <authorList>
            <person name="Laraba I."/>
            <person name="Keddad A."/>
            <person name="Boureghda H."/>
            <person name="Abdallah N."/>
            <person name="Vaughan M.M."/>
            <person name="Proctor R.H."/>
            <person name="Busman M."/>
            <person name="O'Donnell K."/>
        </authorList>
    </citation>
    <scope>NUCLEOTIDE SEQUENCE</scope>
    <source>
        <strain evidence="1">NRRL 25174</strain>
    </source>
</reference>
<organism evidence="1 2">
    <name type="scientific">Fusarium beomiforme</name>
    <dbReference type="NCBI Taxonomy" id="44412"/>
    <lineage>
        <taxon>Eukaryota</taxon>
        <taxon>Fungi</taxon>
        <taxon>Dikarya</taxon>
        <taxon>Ascomycota</taxon>
        <taxon>Pezizomycotina</taxon>
        <taxon>Sordariomycetes</taxon>
        <taxon>Hypocreomycetidae</taxon>
        <taxon>Hypocreales</taxon>
        <taxon>Nectriaceae</taxon>
        <taxon>Fusarium</taxon>
        <taxon>Fusarium burgessii species complex</taxon>
    </lineage>
</organism>
<comment type="caution">
    <text evidence="1">The sequence shown here is derived from an EMBL/GenBank/DDBJ whole genome shotgun (WGS) entry which is preliminary data.</text>
</comment>
<dbReference type="EMBL" id="PVQB02000441">
    <property type="protein sequence ID" value="KAF4337157.1"/>
    <property type="molecule type" value="Genomic_DNA"/>
</dbReference>
<evidence type="ECO:0000313" key="1">
    <source>
        <dbReference type="EMBL" id="KAF4337157.1"/>
    </source>
</evidence>
<dbReference type="InterPro" id="IPR036047">
    <property type="entry name" value="F-box-like_dom_sf"/>
</dbReference>
<reference evidence="1" key="2">
    <citation type="submission" date="2020-02" db="EMBL/GenBank/DDBJ databases">
        <title>Identification and distribution of gene clusters putatively required for synthesis of sphingolipid metabolism inhibitors in phylogenetically diverse species of the filamentous fungus Fusarium.</title>
        <authorList>
            <person name="Kim H.-S."/>
            <person name="Busman M."/>
            <person name="Brown D.W."/>
            <person name="Divon H."/>
            <person name="Uhlig S."/>
            <person name="Proctor R.H."/>
        </authorList>
    </citation>
    <scope>NUCLEOTIDE SEQUENCE</scope>
    <source>
        <strain evidence="1">NRRL 25174</strain>
    </source>
</reference>
<accession>A0A9P5AEE4</accession>
<proteinExistence type="predicted"/>